<sequence>MTLADVAAHAGVSRATASLVLRESPLVAEQTRQRVLASVEALGYVYNRGAASLRMRRTNTIGLVISGLANPFFADLTEGVEEELRPAGYVVLLANTFDDPAHQDMLIRSMMEHQIDGLLIVAAVDSDAGFVTPLRNNGVPHVMTTRRIRGVHASYVGPDDDAGARLATQHLLDHGARELAYFGGPEHGVARIDRVAAMAALLAENGLEPEPSWTVPSRVSSSEGYAMARKLLEHGPPPEAVICHSDAIAFGLMRALRDVGVEIGTGCRVIGYDDVEHAQAWSPSLTSVSVAARTMGRRAARMLMERIEAPGSSPEESLVLRPSLVVRESCGCRPSSAH</sequence>
<feature type="domain" description="HTH lacI-type" evidence="5">
    <location>
        <begin position="1"/>
        <end position="55"/>
    </location>
</feature>
<organism evidence="6 7">
    <name type="scientific">Phytoactinopolyspora halotolerans</name>
    <dbReference type="NCBI Taxonomy" id="1981512"/>
    <lineage>
        <taxon>Bacteria</taxon>
        <taxon>Bacillati</taxon>
        <taxon>Actinomycetota</taxon>
        <taxon>Actinomycetes</taxon>
        <taxon>Jiangellales</taxon>
        <taxon>Jiangellaceae</taxon>
        <taxon>Phytoactinopolyspora</taxon>
    </lineage>
</organism>
<keyword evidence="3" id="KW-0238">DNA-binding</keyword>
<reference evidence="6 7" key="1">
    <citation type="submission" date="2020-02" db="EMBL/GenBank/DDBJ databases">
        <authorList>
            <person name="Li X.-J."/>
            <person name="Han X.-M."/>
        </authorList>
    </citation>
    <scope>NUCLEOTIDE SEQUENCE [LARGE SCALE GENOMIC DNA]</scope>
    <source>
        <strain evidence="6 7">CCTCC AB 2017055</strain>
    </source>
</reference>
<dbReference type="InterPro" id="IPR046335">
    <property type="entry name" value="LacI/GalR-like_sensor"/>
</dbReference>
<name>A0A6L9S4Q2_9ACTN</name>
<keyword evidence="4" id="KW-0804">Transcription</keyword>
<dbReference type="Pfam" id="PF00356">
    <property type="entry name" value="LacI"/>
    <property type="match status" value="1"/>
</dbReference>
<dbReference type="GO" id="GO:0000976">
    <property type="term" value="F:transcription cis-regulatory region binding"/>
    <property type="evidence" value="ECO:0007669"/>
    <property type="project" value="TreeGrafter"/>
</dbReference>
<dbReference type="EMBL" id="JAAGOA010000003">
    <property type="protein sequence ID" value="NED99491.1"/>
    <property type="molecule type" value="Genomic_DNA"/>
</dbReference>
<proteinExistence type="predicted"/>
<evidence type="ECO:0000256" key="3">
    <source>
        <dbReference type="ARBA" id="ARBA00023125"/>
    </source>
</evidence>
<evidence type="ECO:0000313" key="7">
    <source>
        <dbReference type="Proteomes" id="UP000475214"/>
    </source>
</evidence>
<protein>
    <submittedName>
        <fullName evidence="6">LacI family transcriptional regulator</fullName>
    </submittedName>
</protein>
<keyword evidence="1" id="KW-0678">Repressor</keyword>
<dbReference type="PANTHER" id="PTHR30146">
    <property type="entry name" value="LACI-RELATED TRANSCRIPTIONAL REPRESSOR"/>
    <property type="match status" value="1"/>
</dbReference>
<dbReference type="Proteomes" id="UP000475214">
    <property type="component" value="Unassembled WGS sequence"/>
</dbReference>
<evidence type="ECO:0000259" key="5">
    <source>
        <dbReference type="PROSITE" id="PS50932"/>
    </source>
</evidence>
<dbReference type="GO" id="GO:0003700">
    <property type="term" value="F:DNA-binding transcription factor activity"/>
    <property type="evidence" value="ECO:0007669"/>
    <property type="project" value="TreeGrafter"/>
</dbReference>
<dbReference type="Gene3D" id="1.10.260.40">
    <property type="entry name" value="lambda repressor-like DNA-binding domains"/>
    <property type="match status" value="1"/>
</dbReference>
<accession>A0A6L9S4Q2</accession>
<dbReference type="InterPro" id="IPR000843">
    <property type="entry name" value="HTH_LacI"/>
</dbReference>
<dbReference type="PROSITE" id="PS50932">
    <property type="entry name" value="HTH_LACI_2"/>
    <property type="match status" value="1"/>
</dbReference>
<dbReference type="CDD" id="cd01392">
    <property type="entry name" value="HTH_LacI"/>
    <property type="match status" value="1"/>
</dbReference>
<comment type="caution">
    <text evidence="6">The sequence shown here is derived from an EMBL/GenBank/DDBJ whole genome shotgun (WGS) entry which is preliminary data.</text>
</comment>
<gene>
    <name evidence="6" type="ORF">G1H10_04855</name>
</gene>
<evidence type="ECO:0000256" key="4">
    <source>
        <dbReference type="ARBA" id="ARBA00023163"/>
    </source>
</evidence>
<dbReference type="InterPro" id="IPR028082">
    <property type="entry name" value="Peripla_BP_I"/>
</dbReference>
<dbReference type="CDD" id="cd06289">
    <property type="entry name" value="PBP1_MalI-like"/>
    <property type="match status" value="1"/>
</dbReference>
<dbReference type="AlphaFoldDB" id="A0A6L9S4Q2"/>
<dbReference type="Gene3D" id="3.40.50.2300">
    <property type="match status" value="2"/>
</dbReference>
<dbReference type="SMART" id="SM00354">
    <property type="entry name" value="HTH_LACI"/>
    <property type="match status" value="1"/>
</dbReference>
<evidence type="ECO:0000256" key="1">
    <source>
        <dbReference type="ARBA" id="ARBA00022491"/>
    </source>
</evidence>
<dbReference type="RefSeq" id="WP_163733530.1">
    <property type="nucleotide sequence ID" value="NZ_JAAGOA010000003.1"/>
</dbReference>
<evidence type="ECO:0000256" key="2">
    <source>
        <dbReference type="ARBA" id="ARBA00023015"/>
    </source>
</evidence>
<dbReference type="Pfam" id="PF13377">
    <property type="entry name" value="Peripla_BP_3"/>
    <property type="match status" value="1"/>
</dbReference>
<dbReference type="SUPFAM" id="SSF53822">
    <property type="entry name" value="Periplasmic binding protein-like I"/>
    <property type="match status" value="1"/>
</dbReference>
<dbReference type="SUPFAM" id="SSF47413">
    <property type="entry name" value="lambda repressor-like DNA-binding domains"/>
    <property type="match status" value="1"/>
</dbReference>
<dbReference type="PROSITE" id="PS00356">
    <property type="entry name" value="HTH_LACI_1"/>
    <property type="match status" value="1"/>
</dbReference>
<dbReference type="InterPro" id="IPR010982">
    <property type="entry name" value="Lambda_DNA-bd_dom_sf"/>
</dbReference>
<keyword evidence="2" id="KW-0805">Transcription regulation</keyword>
<evidence type="ECO:0000313" key="6">
    <source>
        <dbReference type="EMBL" id="NED99491.1"/>
    </source>
</evidence>
<dbReference type="PANTHER" id="PTHR30146:SF148">
    <property type="entry name" value="HTH-TYPE TRANSCRIPTIONAL REPRESSOR PURR-RELATED"/>
    <property type="match status" value="1"/>
</dbReference>
<keyword evidence="7" id="KW-1185">Reference proteome</keyword>